<dbReference type="Gene3D" id="3.90.1150.30">
    <property type="match status" value="1"/>
</dbReference>
<dbReference type="SUPFAM" id="SSF142906">
    <property type="entry name" value="YjbR-like"/>
    <property type="match status" value="1"/>
</dbReference>
<dbReference type="PANTHER" id="PTHR43369">
    <property type="entry name" value="PHOSPHORIBOSYLGLYCINAMIDE FORMYLTRANSFERASE"/>
    <property type="match status" value="1"/>
</dbReference>
<dbReference type="HAMAP" id="MF_01930">
    <property type="entry name" value="PurN"/>
    <property type="match status" value="1"/>
</dbReference>
<dbReference type="PANTHER" id="PTHR43369:SF2">
    <property type="entry name" value="PHOSPHORIBOSYLGLYCINAMIDE FORMYLTRANSFERASE"/>
    <property type="match status" value="1"/>
</dbReference>
<keyword evidence="3 6" id="KW-0658">Purine biosynthesis</keyword>
<dbReference type="Proteomes" id="UP000284322">
    <property type="component" value="Unassembled WGS sequence"/>
</dbReference>
<comment type="pathway">
    <text evidence="1 6">Purine metabolism; IMP biosynthesis via de novo pathway; N(2)-formyl-N(1)-(5-phospho-D-ribosyl)glycinamide from N(1)-(5-phospho-D-ribosyl)glycinamide (10-formyl THF route): step 1/1.</text>
</comment>
<dbReference type="InterPro" id="IPR058532">
    <property type="entry name" value="YjbR/MT2646/Rv2570-like"/>
</dbReference>
<organism evidence="9 10">
    <name type="scientific">Tsuneonella suprasediminis</name>
    <dbReference type="NCBI Taxonomy" id="2306996"/>
    <lineage>
        <taxon>Bacteria</taxon>
        <taxon>Pseudomonadati</taxon>
        <taxon>Pseudomonadota</taxon>
        <taxon>Alphaproteobacteria</taxon>
        <taxon>Sphingomonadales</taxon>
        <taxon>Erythrobacteraceae</taxon>
        <taxon>Tsuneonella</taxon>
    </lineage>
</organism>
<dbReference type="EC" id="2.1.2.2" evidence="6"/>
<dbReference type="CDD" id="cd08645">
    <property type="entry name" value="FMT_core_GART"/>
    <property type="match status" value="1"/>
</dbReference>
<evidence type="ECO:0000256" key="2">
    <source>
        <dbReference type="ARBA" id="ARBA00022679"/>
    </source>
</evidence>
<accession>A0A419QZP2</accession>
<keyword evidence="2 6" id="KW-0808">Transferase</keyword>
<feature type="active site" description="Proton donor" evidence="6">
    <location>
        <position position="110"/>
    </location>
</feature>
<dbReference type="Pfam" id="PF00551">
    <property type="entry name" value="Formyl_trans_N"/>
    <property type="match status" value="1"/>
</dbReference>
<dbReference type="OrthoDB" id="9806170at2"/>
<feature type="binding site" evidence="6">
    <location>
        <begin position="14"/>
        <end position="16"/>
    </location>
    <ligand>
        <name>N(1)-(5-phospho-beta-D-ribosyl)glycinamide</name>
        <dbReference type="ChEBI" id="CHEBI:143788"/>
    </ligand>
</feature>
<keyword evidence="7" id="KW-0732">Signal</keyword>
<feature type="chain" id="PRO_5019287958" description="Phosphoribosylglycinamide formyltransferase" evidence="7">
    <location>
        <begin position="19"/>
        <end position="316"/>
    </location>
</feature>
<dbReference type="InterPro" id="IPR001555">
    <property type="entry name" value="GART_AS"/>
</dbReference>
<dbReference type="UniPathway" id="UPA00074">
    <property type="reaction ID" value="UER00126"/>
</dbReference>
<evidence type="ECO:0000313" key="10">
    <source>
        <dbReference type="Proteomes" id="UP000284322"/>
    </source>
</evidence>
<evidence type="ECO:0000256" key="7">
    <source>
        <dbReference type="SAM" id="SignalP"/>
    </source>
</evidence>
<feature type="binding site" evidence="6">
    <location>
        <begin position="91"/>
        <end position="94"/>
    </location>
    <ligand>
        <name>(6R)-10-formyltetrahydrofolate</name>
        <dbReference type="ChEBI" id="CHEBI:195366"/>
    </ligand>
</feature>
<dbReference type="AlphaFoldDB" id="A0A419QZP2"/>
<comment type="caution">
    <text evidence="9">The sequence shown here is derived from an EMBL/GenBank/DDBJ whole genome shotgun (WGS) entry which is preliminary data.</text>
</comment>
<dbReference type="InterPro" id="IPR038056">
    <property type="entry name" value="YjbR-like_sf"/>
</dbReference>
<keyword evidence="10" id="KW-1185">Reference proteome</keyword>
<evidence type="ECO:0000259" key="8">
    <source>
        <dbReference type="Pfam" id="PF00551"/>
    </source>
</evidence>
<comment type="catalytic activity">
    <reaction evidence="5 6">
        <text>N(1)-(5-phospho-beta-D-ribosyl)glycinamide + (6R)-10-formyltetrahydrofolate = N(2)-formyl-N(1)-(5-phospho-beta-D-ribosyl)glycinamide + (6S)-5,6,7,8-tetrahydrofolate + H(+)</text>
        <dbReference type="Rhea" id="RHEA:15053"/>
        <dbReference type="ChEBI" id="CHEBI:15378"/>
        <dbReference type="ChEBI" id="CHEBI:57453"/>
        <dbReference type="ChEBI" id="CHEBI:143788"/>
        <dbReference type="ChEBI" id="CHEBI:147286"/>
        <dbReference type="ChEBI" id="CHEBI:195366"/>
        <dbReference type="EC" id="2.1.2.2"/>
    </reaction>
</comment>
<feature type="site" description="Raises pKa of active site His" evidence="6">
    <location>
        <position position="146"/>
    </location>
</feature>
<feature type="domain" description="Formyl transferase N-terminal" evidence="8">
    <location>
        <begin position="5"/>
        <end position="183"/>
    </location>
</feature>
<feature type="binding site" evidence="6">
    <location>
        <position position="66"/>
    </location>
    <ligand>
        <name>(6R)-10-formyltetrahydrofolate</name>
        <dbReference type="ChEBI" id="CHEBI:195366"/>
    </ligand>
</feature>
<dbReference type="GO" id="GO:0005829">
    <property type="term" value="C:cytosol"/>
    <property type="evidence" value="ECO:0007669"/>
    <property type="project" value="TreeGrafter"/>
</dbReference>
<reference evidence="9 10" key="1">
    <citation type="submission" date="2018-09" db="EMBL/GenBank/DDBJ databases">
        <title>Altererythrobacter sp.Ery1 and Ery12, the genome sequencing of novel strains in genus Alterythrobacter.</title>
        <authorList>
            <person name="Cheng H."/>
            <person name="Wu Y.-H."/>
            <person name="Fang C."/>
            <person name="Xu X.-W."/>
        </authorList>
    </citation>
    <scope>NUCLEOTIDE SEQUENCE [LARGE SCALE GENOMIC DNA]</scope>
    <source>
        <strain evidence="9 10">Ery12</strain>
    </source>
</reference>
<gene>
    <name evidence="6" type="primary">purN</name>
    <name evidence="9" type="ORF">D6858_10025</name>
</gene>
<feature type="binding site" evidence="6">
    <location>
        <position position="108"/>
    </location>
    <ligand>
        <name>(6R)-10-formyltetrahydrofolate</name>
        <dbReference type="ChEBI" id="CHEBI:195366"/>
    </ligand>
</feature>
<dbReference type="Gene3D" id="3.40.50.170">
    <property type="entry name" value="Formyl transferase, N-terminal domain"/>
    <property type="match status" value="1"/>
</dbReference>
<dbReference type="PROSITE" id="PS00373">
    <property type="entry name" value="GART"/>
    <property type="match status" value="1"/>
</dbReference>
<comment type="function">
    <text evidence="6">Catalyzes the transfer of a formyl group from 10-formyltetrahydrofolate to 5-phospho-ribosyl-glycinamide (GAR), producing 5-phospho-ribosyl-N-formylglycinamide (FGAR) and tetrahydrofolate.</text>
</comment>
<sequence length="316" mass="34474">MKKARVAVLISGSGTNMAALLYASRLPGAAYEIIAVGSNDPAAKGLALAAAEGIPTFAIAHKGMKRADHDMAMDARLRESGAEYVALAGYMRILTPEFVNRWAGRMLNIHPSLLPKYTGLDTHARAIAAGDAKGGVSVHLVTEELDAGEILGQIEVAIIPGDTADRLAARVLIAEHQLYSRVLSDYVSRPFDLEWLVGQVRERAMMMPQAEETISHGMPCFGIVKGKKFAWVSMDHHGDGKTALLTKISGVDEQAMLIERDPERFYRPAYFGDGWIGIRLDLGDTDWDDVAEWIARSWRAVAPKKLTALMDAADQF</sequence>
<dbReference type="SUPFAM" id="SSF53328">
    <property type="entry name" value="Formyltransferase"/>
    <property type="match status" value="1"/>
</dbReference>
<dbReference type="InterPro" id="IPR036477">
    <property type="entry name" value="Formyl_transf_N_sf"/>
</dbReference>
<name>A0A419QZP2_9SPHN</name>
<comment type="similarity">
    <text evidence="4 6">Belongs to the GART family.</text>
</comment>
<dbReference type="GO" id="GO:0004644">
    <property type="term" value="F:phosphoribosylglycinamide formyltransferase activity"/>
    <property type="evidence" value="ECO:0007669"/>
    <property type="project" value="UniProtKB-UniRule"/>
</dbReference>
<dbReference type="NCBIfam" id="TIGR00639">
    <property type="entry name" value="PurN"/>
    <property type="match status" value="1"/>
</dbReference>
<evidence type="ECO:0000256" key="3">
    <source>
        <dbReference type="ARBA" id="ARBA00022755"/>
    </source>
</evidence>
<proteinExistence type="inferred from homology"/>
<evidence type="ECO:0000256" key="5">
    <source>
        <dbReference type="ARBA" id="ARBA00047664"/>
    </source>
</evidence>
<dbReference type="InterPro" id="IPR002376">
    <property type="entry name" value="Formyl_transf_N"/>
</dbReference>
<dbReference type="RefSeq" id="WP_120109781.1">
    <property type="nucleotide sequence ID" value="NZ_RAHJ01000019.1"/>
</dbReference>
<evidence type="ECO:0000256" key="4">
    <source>
        <dbReference type="ARBA" id="ARBA00038440"/>
    </source>
</evidence>
<evidence type="ECO:0000313" key="9">
    <source>
        <dbReference type="EMBL" id="RJX66720.1"/>
    </source>
</evidence>
<feature type="signal peptide" evidence="7">
    <location>
        <begin position="1"/>
        <end position="18"/>
    </location>
</feature>
<protein>
    <recommendedName>
        <fullName evidence="6">Phosphoribosylglycinamide formyltransferase</fullName>
        <ecNumber evidence="6">2.1.2.2</ecNumber>
    </recommendedName>
    <alternativeName>
        <fullName evidence="6">5'-phosphoribosylglycinamide transformylase</fullName>
    </alternativeName>
    <alternativeName>
        <fullName evidence="6">GAR transformylase</fullName>
        <shortName evidence="6">GART</shortName>
    </alternativeName>
</protein>
<dbReference type="Pfam" id="PF04237">
    <property type="entry name" value="YjbR"/>
    <property type="match status" value="1"/>
</dbReference>
<evidence type="ECO:0000256" key="1">
    <source>
        <dbReference type="ARBA" id="ARBA00005054"/>
    </source>
</evidence>
<evidence type="ECO:0000256" key="6">
    <source>
        <dbReference type="HAMAP-Rule" id="MF_01930"/>
    </source>
</evidence>
<dbReference type="GO" id="GO:0006189">
    <property type="term" value="P:'de novo' IMP biosynthetic process"/>
    <property type="evidence" value="ECO:0007669"/>
    <property type="project" value="UniProtKB-UniRule"/>
</dbReference>
<dbReference type="EMBL" id="RAHJ01000019">
    <property type="protein sequence ID" value="RJX66720.1"/>
    <property type="molecule type" value="Genomic_DNA"/>
</dbReference>
<dbReference type="InterPro" id="IPR004607">
    <property type="entry name" value="GART"/>
</dbReference>